<dbReference type="Gene3D" id="1.10.287.660">
    <property type="entry name" value="Helix hairpin bin"/>
    <property type="match status" value="1"/>
</dbReference>
<dbReference type="InterPro" id="IPR012976">
    <property type="entry name" value="NOSIC"/>
</dbReference>
<dbReference type="PANTHER" id="PTHR10894:SF0">
    <property type="entry name" value="NUCLEOLAR PROTEIN 56"/>
    <property type="match status" value="1"/>
</dbReference>
<sequence>MCVDKDESGVIALKCYVVDSFGGFFAYDESLKLIASRIFESSSDATSQILDLEKKGLSRDLEVLVHDLVEMGCDELVFEDELEAKAIRTRFGVKSHSESPSPAGTSFRASPLSAFLSAGKKQPFMDRLLRETSESIVRTKIKAASEKRDRLVAQAVSALDEIDKNVNITVSRVREWYGLHFPELDSLVPDHRQYMEIVKTFGRRSNIDPEAVSKVVQAENKGKAIYEAAMKSMGAEVNDYDLKQIVDLAEINLKTYESRDSMEKYIDEVMKEIAPNVRELAGATLGARLIALAGSLENLAKKPASTIQVLGAEKALFRSLKTGARPPKHGIIFQHQYLHSAERWQRGKIARALAGKLSIAARVDAFGGEFIADKLKSSVEKRIAEIKKKYAKPPARPAKQERSFKRFRKEKRRNRRW</sequence>
<gene>
    <name evidence="4" type="ORF">ENL91_04035</name>
</gene>
<dbReference type="EMBL" id="DRVT01000049">
    <property type="protein sequence ID" value="HHI49322.1"/>
    <property type="molecule type" value="Genomic_DNA"/>
</dbReference>
<dbReference type="NCBIfam" id="NF011121">
    <property type="entry name" value="PRK14552.1"/>
    <property type="match status" value="1"/>
</dbReference>
<dbReference type="InterPro" id="IPR042239">
    <property type="entry name" value="Nop_C"/>
</dbReference>
<dbReference type="Gene3D" id="1.10.150.460">
    <property type="match status" value="1"/>
</dbReference>
<keyword evidence="4" id="KW-0687">Ribonucleoprotein</keyword>
<feature type="compositionally biased region" description="Basic residues" evidence="2">
    <location>
        <begin position="405"/>
        <end position="417"/>
    </location>
</feature>
<dbReference type="InterPro" id="IPR036070">
    <property type="entry name" value="Nop_dom_sf"/>
</dbReference>
<dbReference type="SMART" id="SM00931">
    <property type="entry name" value="NOSIC"/>
    <property type="match status" value="1"/>
</dbReference>
<dbReference type="GO" id="GO:0030515">
    <property type="term" value="F:snoRNA binding"/>
    <property type="evidence" value="ECO:0007669"/>
    <property type="project" value="InterPro"/>
</dbReference>
<protein>
    <submittedName>
        <fullName evidence="4">C/D box methylation guide ribonucleoprotein complex aNOP56 subunit</fullName>
    </submittedName>
</protein>
<feature type="domain" description="Nop" evidence="3">
    <location>
        <begin position="273"/>
        <end position="388"/>
    </location>
</feature>
<dbReference type="AlphaFoldDB" id="A0A7J3UZX3"/>
<dbReference type="InterPro" id="IPR045056">
    <property type="entry name" value="Nop56/Nop58"/>
</dbReference>
<dbReference type="InterPro" id="IPR002687">
    <property type="entry name" value="Nop_dom"/>
</dbReference>
<dbReference type="Gene3D" id="3.30.420.220">
    <property type="match status" value="1"/>
</dbReference>
<reference evidence="4" key="1">
    <citation type="journal article" date="2020" name="mSystems">
        <title>Genome- and Community-Level Interaction Insights into Carbon Utilization and Element Cycling Functions of Hydrothermarchaeota in Hydrothermal Sediment.</title>
        <authorList>
            <person name="Zhou Z."/>
            <person name="Liu Y."/>
            <person name="Xu W."/>
            <person name="Pan J."/>
            <person name="Luo Z.H."/>
            <person name="Li M."/>
        </authorList>
    </citation>
    <scope>NUCLEOTIDE SEQUENCE [LARGE SCALE GENOMIC DNA]</scope>
    <source>
        <strain evidence="4">SpSt-1038</strain>
    </source>
</reference>
<dbReference type="InterPro" id="IPR029012">
    <property type="entry name" value="Helix_hairpin_bin_sf"/>
</dbReference>
<accession>A0A7J3UZX3</accession>
<name>A0A7J3UZX3_9CREN</name>
<feature type="region of interest" description="Disordered" evidence="2">
    <location>
        <begin position="389"/>
        <end position="417"/>
    </location>
</feature>
<dbReference type="PANTHER" id="PTHR10894">
    <property type="entry name" value="NUCLEOLAR PROTEIN 5 NUCLEOLAR PROTEIN NOP5 NOP58"/>
    <property type="match status" value="1"/>
</dbReference>
<evidence type="ECO:0000256" key="2">
    <source>
        <dbReference type="SAM" id="MobiDB-lite"/>
    </source>
</evidence>
<organism evidence="4">
    <name type="scientific">Candidatus Methanosuratincola petrocarbonis</name>
    <name type="common">ex Vanwonterghem et al. 2016</name>
    <dbReference type="NCBI Taxonomy" id="1867261"/>
    <lineage>
        <taxon>Archaea</taxon>
        <taxon>Thermoproteota</taxon>
        <taxon>Methanosuratincolia</taxon>
        <taxon>Candidatus Methanomethylicales</taxon>
        <taxon>Candidatus Methanomethylicaceae</taxon>
        <taxon>Candidatus Methanosuratincola (ex Vanwonterghem et al. 2016)</taxon>
    </lineage>
</organism>
<evidence type="ECO:0000256" key="1">
    <source>
        <dbReference type="ARBA" id="ARBA00009211"/>
    </source>
</evidence>
<dbReference type="GO" id="GO:0031428">
    <property type="term" value="C:box C/D methylation guide snoRNP complex"/>
    <property type="evidence" value="ECO:0007669"/>
    <property type="project" value="InterPro"/>
</dbReference>
<dbReference type="FunFam" id="1.10.246.90:FF:000007">
    <property type="entry name" value="Pre mRNA splicing protein"/>
    <property type="match status" value="1"/>
</dbReference>
<evidence type="ECO:0000313" key="4">
    <source>
        <dbReference type="EMBL" id="HHI49322.1"/>
    </source>
</evidence>
<comment type="similarity">
    <text evidence="1">Belongs to the NOP5/NOP56 family.</text>
</comment>
<dbReference type="SUPFAM" id="SSF89124">
    <property type="entry name" value="Nop domain"/>
    <property type="match status" value="1"/>
</dbReference>
<proteinExistence type="inferred from homology"/>
<dbReference type="PROSITE" id="PS51358">
    <property type="entry name" value="NOP"/>
    <property type="match status" value="1"/>
</dbReference>
<dbReference type="InterPro" id="IPR047099">
    <property type="entry name" value="Nop5_N_sf"/>
</dbReference>
<dbReference type="Pfam" id="PF01798">
    <property type="entry name" value="Nop"/>
    <property type="match status" value="1"/>
</dbReference>
<comment type="caution">
    <text evidence="4">The sequence shown here is derived from an EMBL/GenBank/DDBJ whole genome shotgun (WGS) entry which is preliminary data.</text>
</comment>
<evidence type="ECO:0000259" key="3">
    <source>
        <dbReference type="PROSITE" id="PS51358"/>
    </source>
</evidence>
<dbReference type="Gene3D" id="1.10.246.90">
    <property type="entry name" value="Nop domain"/>
    <property type="match status" value="1"/>
</dbReference>